<evidence type="ECO:0000313" key="3">
    <source>
        <dbReference type="Proteomes" id="UP000192266"/>
    </source>
</evidence>
<evidence type="ECO:0000256" key="1">
    <source>
        <dbReference type="SAM" id="MobiDB-lite"/>
    </source>
</evidence>
<organism evidence="2 3">
    <name type="scientific">Hymenobacter roseosalivarius DSM 11622</name>
    <dbReference type="NCBI Taxonomy" id="645990"/>
    <lineage>
        <taxon>Bacteria</taxon>
        <taxon>Pseudomonadati</taxon>
        <taxon>Bacteroidota</taxon>
        <taxon>Cytophagia</taxon>
        <taxon>Cytophagales</taxon>
        <taxon>Hymenobacteraceae</taxon>
        <taxon>Hymenobacter</taxon>
    </lineage>
</organism>
<accession>A0A1W1W4W1</accession>
<feature type="region of interest" description="Disordered" evidence="1">
    <location>
        <begin position="1"/>
        <end position="39"/>
    </location>
</feature>
<protein>
    <submittedName>
        <fullName evidence="2">Uncharacterized protein</fullName>
    </submittedName>
</protein>
<dbReference type="RefSeq" id="WP_084448085.1">
    <property type="nucleotide sequence ID" value="NZ_FWWW01000113.1"/>
</dbReference>
<dbReference type="EMBL" id="FWWW01000113">
    <property type="protein sequence ID" value="SMC00659.1"/>
    <property type="molecule type" value="Genomic_DNA"/>
</dbReference>
<sequence length="103" mass="11726">MAAKPKLGLRGLVSNQPTNPDELLLGTSTPEVGKQMEPGEVPSKIRFTNTLPVETFRRLHQLSFWAREDMSSILDVALTTYFEQHLEADRPLPEKERVKRKLP</sequence>
<dbReference type="Proteomes" id="UP000192266">
    <property type="component" value="Unassembled WGS sequence"/>
</dbReference>
<dbReference type="AlphaFoldDB" id="A0A1W1W4W1"/>
<keyword evidence="3" id="KW-1185">Reference proteome</keyword>
<proteinExistence type="predicted"/>
<gene>
    <name evidence="2" type="ORF">SAMN00120144_4326</name>
</gene>
<evidence type="ECO:0000313" key="2">
    <source>
        <dbReference type="EMBL" id="SMC00659.1"/>
    </source>
</evidence>
<name>A0A1W1W4W1_9BACT</name>
<dbReference type="OrthoDB" id="885923at2"/>
<reference evidence="2 3" key="1">
    <citation type="submission" date="2017-04" db="EMBL/GenBank/DDBJ databases">
        <authorList>
            <person name="Afonso C.L."/>
            <person name="Miller P.J."/>
            <person name="Scott M.A."/>
            <person name="Spackman E."/>
            <person name="Goraichik I."/>
            <person name="Dimitrov K.M."/>
            <person name="Suarez D.L."/>
            <person name="Swayne D.E."/>
        </authorList>
    </citation>
    <scope>NUCLEOTIDE SEQUENCE [LARGE SCALE GENOMIC DNA]</scope>
    <source>
        <strain evidence="2 3">DSM 11622</strain>
    </source>
</reference>